<comment type="caution">
    <text evidence="2">The sequence shown here is derived from an EMBL/GenBank/DDBJ whole genome shotgun (WGS) entry which is preliminary data.</text>
</comment>
<feature type="region of interest" description="Disordered" evidence="1">
    <location>
        <begin position="1"/>
        <end position="65"/>
    </location>
</feature>
<feature type="compositionally biased region" description="Basic residues" evidence="1">
    <location>
        <begin position="131"/>
        <end position="140"/>
    </location>
</feature>
<feature type="compositionally biased region" description="Polar residues" evidence="1">
    <location>
        <begin position="10"/>
        <end position="23"/>
    </location>
</feature>
<gene>
    <name evidence="2" type="ORF">Ae201684_001297</name>
</gene>
<dbReference type="EMBL" id="VJMJ01000010">
    <property type="protein sequence ID" value="KAF0744156.1"/>
    <property type="molecule type" value="Genomic_DNA"/>
</dbReference>
<accession>A0A6G0XU50</accession>
<protein>
    <submittedName>
        <fullName evidence="2">Uncharacterized protein</fullName>
    </submittedName>
</protein>
<reference evidence="2 3" key="1">
    <citation type="submission" date="2019-07" db="EMBL/GenBank/DDBJ databases">
        <title>Genomics analysis of Aphanomyces spp. identifies a new class of oomycete effector associated with host adaptation.</title>
        <authorList>
            <person name="Gaulin E."/>
        </authorList>
    </citation>
    <scope>NUCLEOTIDE SEQUENCE [LARGE SCALE GENOMIC DNA]</scope>
    <source>
        <strain evidence="2 3">ATCC 201684</strain>
    </source>
</reference>
<evidence type="ECO:0000313" key="2">
    <source>
        <dbReference type="EMBL" id="KAF0744156.1"/>
    </source>
</evidence>
<sequence>MESEAPSNVPLISTPTPGPQSCRSKYDKLPKATKPSDSTASNKGSASTPRRKDKRPQVEPRYLDVTRSSNYIRIRNQQLQRRRELERSNLLRTNERKEQWRIMADLKLKQEQIHRQSMLESYEDDGERKATPQRKIRSAKTRLFASASK</sequence>
<feature type="compositionally biased region" description="Basic and acidic residues" evidence="1">
    <location>
        <begin position="55"/>
        <end position="64"/>
    </location>
</feature>
<dbReference type="AlphaFoldDB" id="A0A6G0XU50"/>
<keyword evidence="3" id="KW-1185">Reference proteome</keyword>
<feature type="compositionally biased region" description="Polar residues" evidence="1">
    <location>
        <begin position="35"/>
        <end position="48"/>
    </location>
</feature>
<proteinExistence type="predicted"/>
<evidence type="ECO:0000313" key="3">
    <source>
        <dbReference type="Proteomes" id="UP000481153"/>
    </source>
</evidence>
<evidence type="ECO:0000256" key="1">
    <source>
        <dbReference type="SAM" id="MobiDB-lite"/>
    </source>
</evidence>
<organism evidence="2 3">
    <name type="scientific">Aphanomyces euteiches</name>
    <dbReference type="NCBI Taxonomy" id="100861"/>
    <lineage>
        <taxon>Eukaryota</taxon>
        <taxon>Sar</taxon>
        <taxon>Stramenopiles</taxon>
        <taxon>Oomycota</taxon>
        <taxon>Saprolegniomycetes</taxon>
        <taxon>Saprolegniales</taxon>
        <taxon>Verrucalvaceae</taxon>
        <taxon>Aphanomyces</taxon>
    </lineage>
</organism>
<name>A0A6G0XU50_9STRA</name>
<feature type="region of interest" description="Disordered" evidence="1">
    <location>
        <begin position="118"/>
        <end position="149"/>
    </location>
</feature>
<dbReference type="VEuPathDB" id="FungiDB:AeMF1_021437"/>
<dbReference type="Proteomes" id="UP000481153">
    <property type="component" value="Unassembled WGS sequence"/>
</dbReference>